<dbReference type="SUPFAM" id="SSF53613">
    <property type="entry name" value="Ribokinase-like"/>
    <property type="match status" value="1"/>
</dbReference>
<sequence>MILVGGEALVDLVPERSTRRRSGADDLASLSPRLGGGPFNVAMAAGRLGVPTGFLSRVSTDAFGHALLARLAASEVDVSLVQRGPEPTSLAVVDLDDGGSARYTFHVAATADRLVEEPDALPAEVSAVCLGTLGMVLEPGASRYESLLRRAARRGTLTLLDPNIRAALIPDAEAYRSRFLSWLPDVGVLKLSDDDAAWLAALETAAPGDPAERRGQAAGAAAAEEEPAGLDPRVLAAARRWQEAGPSAVILTRGADGLVVLLAGGRLVEVPGVPVVVADTIGAGDTVSGAVLAWLHRRGVVTPTALADLGEGDWADCLSFAAAASALTCSRPGAEPPWAAELPGWSTAGSPPTTPG</sequence>
<feature type="region of interest" description="Disordered" evidence="6">
    <location>
        <begin position="335"/>
        <end position="356"/>
    </location>
</feature>
<keyword evidence="5" id="KW-0067">ATP-binding</keyword>
<dbReference type="InterPro" id="IPR050306">
    <property type="entry name" value="PfkB_Carbo_kinase"/>
</dbReference>
<dbReference type="GO" id="GO:0008673">
    <property type="term" value="F:2-dehydro-3-deoxygluconokinase activity"/>
    <property type="evidence" value="ECO:0007669"/>
    <property type="project" value="UniProtKB-EC"/>
</dbReference>
<dbReference type="InterPro" id="IPR011611">
    <property type="entry name" value="PfkB_dom"/>
</dbReference>
<evidence type="ECO:0000256" key="2">
    <source>
        <dbReference type="ARBA" id="ARBA00022679"/>
    </source>
</evidence>
<dbReference type="PANTHER" id="PTHR43085">
    <property type="entry name" value="HEXOKINASE FAMILY MEMBER"/>
    <property type="match status" value="1"/>
</dbReference>
<evidence type="ECO:0000256" key="5">
    <source>
        <dbReference type="ARBA" id="ARBA00022840"/>
    </source>
</evidence>
<evidence type="ECO:0000256" key="1">
    <source>
        <dbReference type="ARBA" id="ARBA00010688"/>
    </source>
</evidence>
<dbReference type="GO" id="GO:0005524">
    <property type="term" value="F:ATP binding"/>
    <property type="evidence" value="ECO:0007669"/>
    <property type="project" value="UniProtKB-KW"/>
</dbReference>
<comment type="similarity">
    <text evidence="1">Belongs to the carbohydrate kinase PfkB family.</text>
</comment>
<name>A0A221W9Z1_9PSEU</name>
<evidence type="ECO:0000256" key="6">
    <source>
        <dbReference type="SAM" id="MobiDB-lite"/>
    </source>
</evidence>
<reference evidence="7 8" key="1">
    <citation type="submission" date="2017-07" db="EMBL/GenBank/DDBJ databases">
        <title>Complete genome sequence of Actinoalloteichus hoggarensis DSM 45943, type strain of Actinoalloteichus hoggarensis.</title>
        <authorList>
            <person name="Ruckert C."/>
            <person name="Nouioui I."/>
            <person name="Willmese J."/>
            <person name="van Wezel G."/>
            <person name="Klenk H.-P."/>
            <person name="Kalinowski J."/>
            <person name="Zotchev S.B."/>
        </authorList>
    </citation>
    <scope>NUCLEOTIDE SEQUENCE [LARGE SCALE GENOMIC DNA]</scope>
    <source>
        <strain evidence="7 8">DSM 45943</strain>
    </source>
</reference>
<dbReference type="InterPro" id="IPR002173">
    <property type="entry name" value="Carboh/pur_kinase_PfkB_CS"/>
</dbReference>
<dbReference type="EC" id="2.7.1.45" evidence="7"/>
<dbReference type="AlphaFoldDB" id="A0A221W9Z1"/>
<protein>
    <submittedName>
        <fullName evidence="7">2-dehydro-3-deoxygluconokinase</fullName>
        <ecNumber evidence="7">2.7.1.45</ecNumber>
    </submittedName>
</protein>
<dbReference type="InterPro" id="IPR029056">
    <property type="entry name" value="Ribokinase-like"/>
</dbReference>
<evidence type="ECO:0000313" key="8">
    <source>
        <dbReference type="Proteomes" id="UP000204221"/>
    </source>
</evidence>
<evidence type="ECO:0000256" key="3">
    <source>
        <dbReference type="ARBA" id="ARBA00022741"/>
    </source>
</evidence>
<evidence type="ECO:0000313" key="7">
    <source>
        <dbReference type="EMBL" id="ASO22812.1"/>
    </source>
</evidence>
<feature type="compositionally biased region" description="Polar residues" evidence="6">
    <location>
        <begin position="347"/>
        <end position="356"/>
    </location>
</feature>
<keyword evidence="8" id="KW-1185">Reference proteome</keyword>
<keyword evidence="3" id="KW-0547">Nucleotide-binding</keyword>
<keyword evidence="2 7" id="KW-0808">Transferase</keyword>
<dbReference type="PANTHER" id="PTHR43085:SF1">
    <property type="entry name" value="PSEUDOURIDINE KINASE-RELATED"/>
    <property type="match status" value="1"/>
</dbReference>
<dbReference type="Proteomes" id="UP000204221">
    <property type="component" value="Chromosome"/>
</dbReference>
<dbReference type="KEGG" id="ahg:AHOG_26035"/>
<keyword evidence="4 7" id="KW-0418">Kinase</keyword>
<accession>A0A221W9Z1</accession>
<dbReference type="RefSeq" id="WP_093943693.1">
    <property type="nucleotide sequence ID" value="NZ_CP022521.1"/>
</dbReference>
<dbReference type="PROSITE" id="PS00584">
    <property type="entry name" value="PFKB_KINASES_2"/>
    <property type="match status" value="1"/>
</dbReference>
<dbReference type="Gene3D" id="3.40.1190.20">
    <property type="match status" value="1"/>
</dbReference>
<evidence type="ECO:0000256" key="4">
    <source>
        <dbReference type="ARBA" id="ARBA00022777"/>
    </source>
</evidence>
<gene>
    <name evidence="7" type="primary">kdgK4</name>
    <name evidence="7" type="ORF">AHOG_26035</name>
</gene>
<dbReference type="EMBL" id="CP022521">
    <property type="protein sequence ID" value="ASO22812.1"/>
    <property type="molecule type" value="Genomic_DNA"/>
</dbReference>
<organism evidence="7 8">
    <name type="scientific">Actinoalloteichus hoggarensis</name>
    <dbReference type="NCBI Taxonomy" id="1470176"/>
    <lineage>
        <taxon>Bacteria</taxon>
        <taxon>Bacillati</taxon>
        <taxon>Actinomycetota</taxon>
        <taxon>Actinomycetes</taxon>
        <taxon>Pseudonocardiales</taxon>
        <taxon>Pseudonocardiaceae</taxon>
        <taxon>Actinoalloteichus</taxon>
    </lineage>
</organism>
<proteinExistence type="inferred from homology"/>
<dbReference type="Pfam" id="PF00294">
    <property type="entry name" value="PfkB"/>
    <property type="match status" value="1"/>
</dbReference>
<dbReference type="OrthoDB" id="9795789at2"/>
<dbReference type="CDD" id="cd01167">
    <property type="entry name" value="bac_FRK"/>
    <property type="match status" value="1"/>
</dbReference>